<protein>
    <submittedName>
        <fullName evidence="2">Uncharacterized protein</fullName>
    </submittedName>
</protein>
<feature type="region of interest" description="Disordered" evidence="1">
    <location>
        <begin position="1"/>
        <end position="112"/>
    </location>
</feature>
<name>A0A8I2ZVA4_VERLO</name>
<organism evidence="2 3">
    <name type="scientific">Verticillium longisporum</name>
    <name type="common">Verticillium dahliae var. longisporum</name>
    <dbReference type="NCBI Taxonomy" id="100787"/>
    <lineage>
        <taxon>Eukaryota</taxon>
        <taxon>Fungi</taxon>
        <taxon>Dikarya</taxon>
        <taxon>Ascomycota</taxon>
        <taxon>Pezizomycotina</taxon>
        <taxon>Sordariomycetes</taxon>
        <taxon>Hypocreomycetidae</taxon>
        <taxon>Glomerellales</taxon>
        <taxon>Plectosphaerellaceae</taxon>
        <taxon>Verticillium</taxon>
    </lineage>
</organism>
<gene>
    <name evidence="2" type="ORF">HYQ45_003488</name>
</gene>
<feature type="compositionally biased region" description="Polar residues" evidence="1">
    <location>
        <begin position="57"/>
        <end position="67"/>
    </location>
</feature>
<reference evidence="2" key="1">
    <citation type="journal article" date="2021" name="Mol. Plant Pathol.">
        <title>A 20-kb lineage-specific genomic region tames virulence in pathogenic amphidiploid Verticillium longisporum.</title>
        <authorList>
            <person name="Harting R."/>
            <person name="Starke J."/>
            <person name="Kusch H."/>
            <person name="Poggeler S."/>
            <person name="Maurus I."/>
            <person name="Schluter R."/>
            <person name="Landesfeind M."/>
            <person name="Bulla I."/>
            <person name="Nowrousian M."/>
            <person name="de Jonge R."/>
            <person name="Stahlhut G."/>
            <person name="Hoff K.J."/>
            <person name="Asshauer K.P."/>
            <person name="Thurmer A."/>
            <person name="Stanke M."/>
            <person name="Daniel R."/>
            <person name="Morgenstern B."/>
            <person name="Thomma B.P.H.J."/>
            <person name="Kronstad J.W."/>
            <person name="Braus-Stromeyer S.A."/>
            <person name="Braus G.H."/>
        </authorList>
    </citation>
    <scope>NUCLEOTIDE SEQUENCE</scope>
    <source>
        <strain evidence="2">Vl32</strain>
    </source>
</reference>
<dbReference type="Proteomes" id="UP000689129">
    <property type="component" value="Unassembled WGS sequence"/>
</dbReference>
<comment type="caution">
    <text evidence="2">The sequence shown here is derived from an EMBL/GenBank/DDBJ whole genome shotgun (WGS) entry which is preliminary data.</text>
</comment>
<sequence length="145" mass="15313">MAPNAAVGSVEPAKLNVPPGSTPVEATEDAFAPVKTLTLTTESSEFRQPSAEDVNDTPKTPTDTQVYETADPHTPTMTDASNASDSIANQDHSPSPFPELEGPKLTGSASSTSLTLWSQNRSPFFSDDFDFAPKGIESPSKYAPP</sequence>
<dbReference type="AlphaFoldDB" id="A0A8I2ZVA4"/>
<accession>A0A8I2ZVA4</accession>
<evidence type="ECO:0000313" key="2">
    <source>
        <dbReference type="EMBL" id="KAG7139580.1"/>
    </source>
</evidence>
<feature type="compositionally biased region" description="Polar residues" evidence="1">
    <location>
        <begin position="75"/>
        <end position="93"/>
    </location>
</feature>
<evidence type="ECO:0000256" key="1">
    <source>
        <dbReference type="SAM" id="MobiDB-lite"/>
    </source>
</evidence>
<proteinExistence type="predicted"/>
<dbReference type="EMBL" id="JAEMWZ010000055">
    <property type="protein sequence ID" value="KAG7139580.1"/>
    <property type="molecule type" value="Genomic_DNA"/>
</dbReference>
<evidence type="ECO:0000313" key="3">
    <source>
        <dbReference type="Proteomes" id="UP000689129"/>
    </source>
</evidence>
<feature type="compositionally biased region" description="Polar residues" evidence="1">
    <location>
        <begin position="37"/>
        <end position="47"/>
    </location>
</feature>